<name>A0A0E0N459_ORYRU</name>
<accession>A0A0E0N459</accession>
<keyword evidence="2" id="KW-1185">Reference proteome</keyword>
<reference evidence="2" key="1">
    <citation type="submission" date="2013-06" db="EMBL/GenBank/DDBJ databases">
        <authorList>
            <person name="Zhao Q."/>
        </authorList>
    </citation>
    <scope>NUCLEOTIDE SEQUENCE</scope>
    <source>
        <strain evidence="2">cv. W1943</strain>
    </source>
</reference>
<dbReference type="EnsemblPlants" id="ORUFI01G38530.1">
    <property type="protein sequence ID" value="ORUFI01G38530.1"/>
    <property type="gene ID" value="ORUFI01G38530"/>
</dbReference>
<dbReference type="HOGENOM" id="CLU_2965017_0_0_1"/>
<dbReference type="Gramene" id="ORUFI01G38530.1">
    <property type="protein sequence ID" value="ORUFI01G38530.1"/>
    <property type="gene ID" value="ORUFI01G38530"/>
</dbReference>
<proteinExistence type="predicted"/>
<dbReference type="Proteomes" id="UP000008022">
    <property type="component" value="Unassembled WGS sequence"/>
</dbReference>
<reference evidence="1" key="2">
    <citation type="submission" date="2015-06" db="UniProtKB">
        <authorList>
            <consortium name="EnsemblPlants"/>
        </authorList>
    </citation>
    <scope>IDENTIFICATION</scope>
</reference>
<protein>
    <submittedName>
        <fullName evidence="1">Uncharacterized protein</fullName>
    </submittedName>
</protein>
<evidence type="ECO:0000313" key="2">
    <source>
        <dbReference type="Proteomes" id="UP000008022"/>
    </source>
</evidence>
<evidence type="ECO:0000313" key="1">
    <source>
        <dbReference type="EnsemblPlants" id="ORUFI01G38530.1"/>
    </source>
</evidence>
<organism evidence="1 2">
    <name type="scientific">Oryza rufipogon</name>
    <name type="common">Brownbeard rice</name>
    <name type="synonym">Asian wild rice</name>
    <dbReference type="NCBI Taxonomy" id="4529"/>
    <lineage>
        <taxon>Eukaryota</taxon>
        <taxon>Viridiplantae</taxon>
        <taxon>Streptophyta</taxon>
        <taxon>Embryophyta</taxon>
        <taxon>Tracheophyta</taxon>
        <taxon>Spermatophyta</taxon>
        <taxon>Magnoliopsida</taxon>
        <taxon>Liliopsida</taxon>
        <taxon>Poales</taxon>
        <taxon>Poaceae</taxon>
        <taxon>BOP clade</taxon>
        <taxon>Oryzoideae</taxon>
        <taxon>Oryzeae</taxon>
        <taxon>Oryzinae</taxon>
        <taxon>Oryza</taxon>
    </lineage>
</organism>
<dbReference type="AlphaFoldDB" id="A0A0E0N459"/>
<sequence>MGQCNLVPSFSSFFSLNFCVVFLIETHRAILERRGTVLVCSLNICQSVIPADTSVIILD</sequence>